<evidence type="ECO:0000256" key="9">
    <source>
        <dbReference type="ARBA" id="ARBA00023012"/>
    </source>
</evidence>
<evidence type="ECO:0000256" key="8">
    <source>
        <dbReference type="ARBA" id="ARBA00022989"/>
    </source>
</evidence>
<feature type="domain" description="HAMP" evidence="13">
    <location>
        <begin position="107"/>
        <end position="160"/>
    </location>
</feature>
<feature type="transmembrane region" description="Helical" evidence="11">
    <location>
        <begin position="12"/>
        <end position="32"/>
    </location>
</feature>
<reference evidence="15" key="1">
    <citation type="journal article" date="2019" name="Int. J. Syst. Evol. Microbiol.">
        <title>The Global Catalogue of Microorganisms (GCM) 10K type strain sequencing project: providing services to taxonomists for standard genome sequencing and annotation.</title>
        <authorList>
            <consortium name="The Broad Institute Genomics Platform"/>
            <consortium name="The Broad Institute Genome Sequencing Center for Infectious Disease"/>
            <person name="Wu L."/>
            <person name="Ma J."/>
        </authorList>
    </citation>
    <scope>NUCLEOTIDE SEQUENCE [LARGE SCALE GENOMIC DNA]</scope>
    <source>
        <strain evidence="15">JCM 12140</strain>
    </source>
</reference>
<evidence type="ECO:0000256" key="3">
    <source>
        <dbReference type="ARBA" id="ARBA00012438"/>
    </source>
</evidence>
<keyword evidence="9" id="KW-0902">Two-component regulatory system</keyword>
<dbReference type="InterPro" id="IPR005467">
    <property type="entry name" value="His_kinase_dom"/>
</dbReference>
<evidence type="ECO:0000256" key="1">
    <source>
        <dbReference type="ARBA" id="ARBA00000085"/>
    </source>
</evidence>
<evidence type="ECO:0000256" key="10">
    <source>
        <dbReference type="SAM" id="MobiDB-lite"/>
    </source>
</evidence>
<dbReference type="SMART" id="SM00387">
    <property type="entry name" value="HATPase_c"/>
    <property type="match status" value="1"/>
</dbReference>
<name>A0ABP4KA79_9MICO</name>
<comment type="caution">
    <text evidence="14">The sequence shown here is derived from an EMBL/GenBank/DDBJ whole genome shotgun (WGS) entry which is preliminary data.</text>
</comment>
<keyword evidence="6 11" id="KW-0812">Transmembrane</keyword>
<dbReference type="Proteomes" id="UP001501742">
    <property type="component" value="Unassembled WGS sequence"/>
</dbReference>
<evidence type="ECO:0000256" key="7">
    <source>
        <dbReference type="ARBA" id="ARBA00022777"/>
    </source>
</evidence>
<dbReference type="PANTHER" id="PTHR45436">
    <property type="entry name" value="SENSOR HISTIDINE KINASE YKOH"/>
    <property type="match status" value="1"/>
</dbReference>
<dbReference type="CDD" id="cd06225">
    <property type="entry name" value="HAMP"/>
    <property type="match status" value="1"/>
</dbReference>
<dbReference type="Gene3D" id="6.10.340.10">
    <property type="match status" value="1"/>
</dbReference>
<organism evidence="14 15">
    <name type="scientific">Curtobacterium herbarum</name>
    <dbReference type="NCBI Taxonomy" id="150122"/>
    <lineage>
        <taxon>Bacteria</taxon>
        <taxon>Bacillati</taxon>
        <taxon>Actinomycetota</taxon>
        <taxon>Actinomycetes</taxon>
        <taxon>Micrococcales</taxon>
        <taxon>Microbacteriaceae</taxon>
        <taxon>Curtobacterium</taxon>
    </lineage>
</organism>
<keyword evidence="8 11" id="KW-1133">Transmembrane helix</keyword>
<feature type="region of interest" description="Disordered" evidence="10">
    <location>
        <begin position="335"/>
        <end position="363"/>
    </location>
</feature>
<keyword evidence="15" id="KW-1185">Reference proteome</keyword>
<accession>A0ABP4KA79</accession>
<evidence type="ECO:0000256" key="11">
    <source>
        <dbReference type="SAM" id="Phobius"/>
    </source>
</evidence>
<dbReference type="InterPro" id="IPR003660">
    <property type="entry name" value="HAMP_dom"/>
</dbReference>
<evidence type="ECO:0000256" key="2">
    <source>
        <dbReference type="ARBA" id="ARBA00004236"/>
    </source>
</evidence>
<sequence length="417" mass="43418">MRRAWSLRTRTALAFAVTSMALTAAAIVFVTLGSQHAITELVVGDGDGRVAVTPAAGPTGAPDDEETSEVGRVAVVSAVAALQWQWSALGIAGAGVVAGGTGWLLSRRMLAPLDRIAATAERISASTLHERIALDGPDDELRRLSRTIDGLLDRLDTAFASQRRFVAQASHELRTPLAVQRATIQIGLHDDVDARELAGARAELLEQNRRTEHLVESLLVLAEAERGLDGSTSDVDLAALVDEVVTGAAPAARDADVRVRSATVAGPVPLRCEPVLTRQLLGNLLDNAIEYNVPGGVVDVAVEGDADGCVLRVGNSGPELDDAVVATLTQPFRRAVTADTGTGRPDSSGRPDSAGRSGSAGRRHSGLGLSIVEAVAQAHGWQVTLAPRPGGGLVVTVWVAPVRVAPVRVSPGRVSPM</sequence>
<dbReference type="EC" id="2.7.13.3" evidence="3"/>
<dbReference type="Gene3D" id="3.30.565.10">
    <property type="entry name" value="Histidine kinase-like ATPase, C-terminal domain"/>
    <property type="match status" value="1"/>
</dbReference>
<evidence type="ECO:0000256" key="5">
    <source>
        <dbReference type="ARBA" id="ARBA00022679"/>
    </source>
</evidence>
<gene>
    <name evidence="14" type="ORF">GCM10009627_25970</name>
</gene>
<feature type="transmembrane region" description="Helical" evidence="11">
    <location>
        <begin position="84"/>
        <end position="105"/>
    </location>
</feature>
<feature type="compositionally biased region" description="Low complexity" evidence="10">
    <location>
        <begin position="346"/>
        <end position="363"/>
    </location>
</feature>
<keyword evidence="7" id="KW-0418">Kinase</keyword>
<dbReference type="Pfam" id="PF02518">
    <property type="entry name" value="HATPase_c"/>
    <property type="match status" value="1"/>
</dbReference>
<dbReference type="InterPro" id="IPR003661">
    <property type="entry name" value="HisK_dim/P_dom"/>
</dbReference>
<dbReference type="PROSITE" id="PS50885">
    <property type="entry name" value="HAMP"/>
    <property type="match status" value="1"/>
</dbReference>
<evidence type="ECO:0000259" key="12">
    <source>
        <dbReference type="PROSITE" id="PS50109"/>
    </source>
</evidence>
<feature type="domain" description="Histidine kinase" evidence="12">
    <location>
        <begin position="168"/>
        <end position="403"/>
    </location>
</feature>
<dbReference type="InterPro" id="IPR036097">
    <property type="entry name" value="HisK_dim/P_sf"/>
</dbReference>
<evidence type="ECO:0000256" key="6">
    <source>
        <dbReference type="ARBA" id="ARBA00022692"/>
    </source>
</evidence>
<dbReference type="GO" id="GO:0005524">
    <property type="term" value="F:ATP binding"/>
    <property type="evidence" value="ECO:0007669"/>
    <property type="project" value="UniProtKB-KW"/>
</dbReference>
<dbReference type="PROSITE" id="PS50109">
    <property type="entry name" value="HIS_KIN"/>
    <property type="match status" value="1"/>
</dbReference>
<dbReference type="InterPro" id="IPR036890">
    <property type="entry name" value="HATPase_C_sf"/>
</dbReference>
<dbReference type="InterPro" id="IPR003594">
    <property type="entry name" value="HATPase_dom"/>
</dbReference>
<dbReference type="Gene3D" id="1.10.287.130">
    <property type="match status" value="1"/>
</dbReference>
<keyword evidence="4" id="KW-0597">Phosphoprotein</keyword>
<dbReference type="SMART" id="SM00388">
    <property type="entry name" value="HisKA"/>
    <property type="match status" value="1"/>
</dbReference>
<dbReference type="SMART" id="SM00304">
    <property type="entry name" value="HAMP"/>
    <property type="match status" value="1"/>
</dbReference>
<comment type="subcellular location">
    <subcellularLocation>
        <location evidence="2">Cell membrane</location>
    </subcellularLocation>
</comment>
<dbReference type="EMBL" id="BAAAJX010000015">
    <property type="protein sequence ID" value="GAA1494251.1"/>
    <property type="molecule type" value="Genomic_DNA"/>
</dbReference>
<dbReference type="SUPFAM" id="SSF158472">
    <property type="entry name" value="HAMP domain-like"/>
    <property type="match status" value="1"/>
</dbReference>
<dbReference type="Pfam" id="PF00512">
    <property type="entry name" value="HisKA"/>
    <property type="match status" value="1"/>
</dbReference>
<evidence type="ECO:0000313" key="15">
    <source>
        <dbReference type="Proteomes" id="UP001501742"/>
    </source>
</evidence>
<evidence type="ECO:0000256" key="4">
    <source>
        <dbReference type="ARBA" id="ARBA00022553"/>
    </source>
</evidence>
<dbReference type="InterPro" id="IPR050428">
    <property type="entry name" value="TCS_sensor_his_kinase"/>
</dbReference>
<keyword evidence="14" id="KW-0067">ATP-binding</keyword>
<keyword evidence="5" id="KW-0808">Transferase</keyword>
<evidence type="ECO:0000313" key="14">
    <source>
        <dbReference type="EMBL" id="GAA1494251.1"/>
    </source>
</evidence>
<dbReference type="Pfam" id="PF00672">
    <property type="entry name" value="HAMP"/>
    <property type="match status" value="1"/>
</dbReference>
<keyword evidence="11" id="KW-0472">Membrane</keyword>
<dbReference type="PANTHER" id="PTHR45436:SF5">
    <property type="entry name" value="SENSOR HISTIDINE KINASE TRCS"/>
    <property type="match status" value="1"/>
</dbReference>
<keyword evidence="14" id="KW-0547">Nucleotide-binding</keyword>
<proteinExistence type="predicted"/>
<protein>
    <recommendedName>
        <fullName evidence="3">histidine kinase</fullName>
        <ecNumber evidence="3">2.7.13.3</ecNumber>
    </recommendedName>
</protein>
<dbReference type="SUPFAM" id="SSF55874">
    <property type="entry name" value="ATPase domain of HSP90 chaperone/DNA topoisomerase II/histidine kinase"/>
    <property type="match status" value="1"/>
</dbReference>
<dbReference type="CDD" id="cd00082">
    <property type="entry name" value="HisKA"/>
    <property type="match status" value="1"/>
</dbReference>
<evidence type="ECO:0000259" key="13">
    <source>
        <dbReference type="PROSITE" id="PS50885"/>
    </source>
</evidence>
<dbReference type="SUPFAM" id="SSF47384">
    <property type="entry name" value="Homodimeric domain of signal transducing histidine kinase"/>
    <property type="match status" value="1"/>
</dbReference>
<comment type="catalytic activity">
    <reaction evidence="1">
        <text>ATP + protein L-histidine = ADP + protein N-phospho-L-histidine.</text>
        <dbReference type="EC" id="2.7.13.3"/>
    </reaction>
</comment>